<organism evidence="1 2">
    <name type="scientific">Persea americana</name>
    <name type="common">Avocado</name>
    <dbReference type="NCBI Taxonomy" id="3435"/>
    <lineage>
        <taxon>Eukaryota</taxon>
        <taxon>Viridiplantae</taxon>
        <taxon>Streptophyta</taxon>
        <taxon>Embryophyta</taxon>
        <taxon>Tracheophyta</taxon>
        <taxon>Spermatophyta</taxon>
        <taxon>Magnoliopsida</taxon>
        <taxon>Magnoliidae</taxon>
        <taxon>Laurales</taxon>
        <taxon>Lauraceae</taxon>
        <taxon>Persea</taxon>
    </lineage>
</organism>
<comment type="caution">
    <text evidence="1">The sequence shown here is derived from an EMBL/GenBank/DDBJ whole genome shotgun (WGS) entry which is preliminary data.</text>
</comment>
<evidence type="ECO:0000313" key="2">
    <source>
        <dbReference type="Proteomes" id="UP001234297"/>
    </source>
</evidence>
<keyword evidence="2" id="KW-1185">Reference proteome</keyword>
<dbReference type="EMBL" id="CM056809">
    <property type="protein sequence ID" value="KAJ8650998.1"/>
    <property type="molecule type" value="Genomic_DNA"/>
</dbReference>
<gene>
    <name evidence="1" type="ORF">MRB53_004021</name>
</gene>
<reference evidence="1 2" key="1">
    <citation type="journal article" date="2022" name="Hortic Res">
        <title>A haplotype resolved chromosomal level avocado genome allows analysis of novel avocado genes.</title>
        <authorList>
            <person name="Nath O."/>
            <person name="Fletcher S.J."/>
            <person name="Hayward A."/>
            <person name="Shaw L.M."/>
            <person name="Masouleh A.K."/>
            <person name="Furtado A."/>
            <person name="Henry R.J."/>
            <person name="Mitter N."/>
        </authorList>
    </citation>
    <scope>NUCLEOTIDE SEQUENCE [LARGE SCALE GENOMIC DNA]</scope>
    <source>
        <strain evidence="2">cv. Hass</strain>
    </source>
</reference>
<accession>A0ACC2MZX6</accession>
<proteinExistence type="predicted"/>
<dbReference type="Proteomes" id="UP001234297">
    <property type="component" value="Chromosome 1"/>
</dbReference>
<evidence type="ECO:0000313" key="1">
    <source>
        <dbReference type="EMBL" id="KAJ8650998.1"/>
    </source>
</evidence>
<name>A0ACC2MZX6_PERAE</name>
<protein>
    <submittedName>
        <fullName evidence="1">Uncharacterized protein</fullName>
    </submittedName>
</protein>
<sequence length="94" mass="11138">MENGGWKDRWPLSPEVKNHLWRMVVGKTSGRTWMRYDAVGITHIYQDINDMKWTQGGHPRMKQELRINIRDMTDLVATTGLYMQESLFLTYYAT</sequence>